<organism evidence="2 3">
    <name type="scientific">Thermobacillus composti (strain DSM 18247 / JCM 13945 / KWC4)</name>
    <dbReference type="NCBI Taxonomy" id="717605"/>
    <lineage>
        <taxon>Bacteria</taxon>
        <taxon>Bacillati</taxon>
        <taxon>Bacillota</taxon>
        <taxon>Bacilli</taxon>
        <taxon>Bacillales</taxon>
        <taxon>Paenibacillaceae</taxon>
        <taxon>Thermobacillus</taxon>
    </lineage>
</organism>
<dbReference type="HOGENOM" id="CLU_3190090_0_0_9"/>
<protein>
    <submittedName>
        <fullName evidence="2">Uncharacterized protein</fullName>
    </submittedName>
</protein>
<dbReference type="KEGG" id="tco:Theco_2693"/>
<sequence>MKNALRALAKQPTTIIDIAAALLFQLIFTVVWMTGYDGSRTGQNGS</sequence>
<name>L0EES8_THECK</name>
<keyword evidence="1" id="KW-0812">Transmembrane</keyword>
<reference evidence="3" key="1">
    <citation type="submission" date="2012-01" db="EMBL/GenBank/DDBJ databases">
        <title>Complete sequence of chromosome of Thermobacillus composti KWC4.</title>
        <authorList>
            <person name="Lucas S."/>
            <person name="Han J."/>
            <person name="Lapidus A."/>
            <person name="Cheng J.-F."/>
            <person name="Goodwin L."/>
            <person name="Pitluck S."/>
            <person name="Peters L."/>
            <person name="Ovchinnikova G."/>
            <person name="Teshima H."/>
            <person name="Detter J.C."/>
            <person name="Han C."/>
            <person name="Tapia R."/>
            <person name="Land M."/>
            <person name="Hauser L."/>
            <person name="Kyrpides N."/>
            <person name="Ivanova N."/>
            <person name="Pagani I."/>
            <person name="Anderson I."/>
            <person name="Woyke T."/>
        </authorList>
    </citation>
    <scope>NUCLEOTIDE SEQUENCE [LARGE SCALE GENOMIC DNA]</scope>
    <source>
        <strain evidence="3">DSM 18247 / JCM 13945 / KWC4</strain>
    </source>
</reference>
<keyword evidence="1" id="KW-1133">Transmembrane helix</keyword>
<keyword evidence="3" id="KW-1185">Reference proteome</keyword>
<evidence type="ECO:0000313" key="3">
    <source>
        <dbReference type="Proteomes" id="UP000010795"/>
    </source>
</evidence>
<accession>L0EES8</accession>
<dbReference type="RefSeq" id="WP_015255525.1">
    <property type="nucleotide sequence ID" value="NC_019897.1"/>
</dbReference>
<evidence type="ECO:0000256" key="1">
    <source>
        <dbReference type="SAM" id="Phobius"/>
    </source>
</evidence>
<dbReference type="AlphaFoldDB" id="L0EES8"/>
<dbReference type="Proteomes" id="UP000010795">
    <property type="component" value="Chromosome"/>
</dbReference>
<dbReference type="EMBL" id="CP003255">
    <property type="protein sequence ID" value="AGA58783.1"/>
    <property type="molecule type" value="Genomic_DNA"/>
</dbReference>
<feature type="transmembrane region" description="Helical" evidence="1">
    <location>
        <begin position="12"/>
        <end position="33"/>
    </location>
</feature>
<proteinExistence type="predicted"/>
<keyword evidence="1" id="KW-0472">Membrane</keyword>
<evidence type="ECO:0000313" key="2">
    <source>
        <dbReference type="EMBL" id="AGA58783.1"/>
    </source>
</evidence>
<gene>
    <name evidence="2" type="ordered locus">Theco_2693</name>
</gene>